<protein>
    <submittedName>
        <fullName evidence="2">Uncharacterized protein</fullName>
    </submittedName>
</protein>
<feature type="signal peptide" evidence="1">
    <location>
        <begin position="1"/>
        <end position="19"/>
    </location>
</feature>
<proteinExistence type="predicted"/>
<sequence>MAGPLFHLLMCLCFSSISPEPIARVGLSFLTLIYHLSSDLKLPLEQHHPLDIIDWNRGDTAEIHPQSILGL</sequence>
<dbReference type="Proteomes" id="UP000245771">
    <property type="component" value="Unassembled WGS sequence"/>
</dbReference>
<dbReference type="InParanoid" id="A0A316VJL3"/>
<organism evidence="2 3">
    <name type="scientific">Meira miltonrushii</name>
    <dbReference type="NCBI Taxonomy" id="1280837"/>
    <lineage>
        <taxon>Eukaryota</taxon>
        <taxon>Fungi</taxon>
        <taxon>Dikarya</taxon>
        <taxon>Basidiomycota</taxon>
        <taxon>Ustilaginomycotina</taxon>
        <taxon>Exobasidiomycetes</taxon>
        <taxon>Exobasidiales</taxon>
        <taxon>Brachybasidiaceae</taxon>
        <taxon>Meira</taxon>
    </lineage>
</organism>
<evidence type="ECO:0000313" key="3">
    <source>
        <dbReference type="Proteomes" id="UP000245771"/>
    </source>
</evidence>
<dbReference type="EMBL" id="KZ819602">
    <property type="protein sequence ID" value="PWN37812.1"/>
    <property type="molecule type" value="Genomic_DNA"/>
</dbReference>
<gene>
    <name evidence="2" type="ORF">FA14DRAFT_19506</name>
</gene>
<dbReference type="RefSeq" id="XP_025358114.1">
    <property type="nucleotide sequence ID" value="XM_025501986.1"/>
</dbReference>
<keyword evidence="1" id="KW-0732">Signal</keyword>
<keyword evidence="3" id="KW-1185">Reference proteome</keyword>
<evidence type="ECO:0000256" key="1">
    <source>
        <dbReference type="SAM" id="SignalP"/>
    </source>
</evidence>
<accession>A0A316VJL3</accession>
<name>A0A316VJL3_9BASI</name>
<reference evidence="2 3" key="1">
    <citation type="journal article" date="2018" name="Mol. Biol. Evol.">
        <title>Broad Genomic Sampling Reveals a Smut Pathogenic Ancestry of the Fungal Clade Ustilaginomycotina.</title>
        <authorList>
            <person name="Kijpornyongpan T."/>
            <person name="Mondo S.J."/>
            <person name="Barry K."/>
            <person name="Sandor L."/>
            <person name="Lee J."/>
            <person name="Lipzen A."/>
            <person name="Pangilinan J."/>
            <person name="LaButti K."/>
            <person name="Hainaut M."/>
            <person name="Henrissat B."/>
            <person name="Grigoriev I.V."/>
            <person name="Spatafora J.W."/>
            <person name="Aime M.C."/>
        </authorList>
    </citation>
    <scope>NUCLEOTIDE SEQUENCE [LARGE SCALE GENOMIC DNA]</scope>
    <source>
        <strain evidence="2 3">MCA 3882</strain>
    </source>
</reference>
<dbReference type="AlphaFoldDB" id="A0A316VJL3"/>
<feature type="chain" id="PRO_5016252157" evidence="1">
    <location>
        <begin position="20"/>
        <end position="71"/>
    </location>
</feature>
<evidence type="ECO:0000313" key="2">
    <source>
        <dbReference type="EMBL" id="PWN37812.1"/>
    </source>
</evidence>
<dbReference type="GeneID" id="37023767"/>